<evidence type="ECO:0000256" key="7">
    <source>
        <dbReference type="SAM" id="MobiDB-lite"/>
    </source>
</evidence>
<evidence type="ECO:0000256" key="2">
    <source>
        <dbReference type="ARBA" id="ARBA00022898"/>
    </source>
</evidence>
<evidence type="ECO:0000256" key="3">
    <source>
        <dbReference type="ARBA" id="ARBA00023239"/>
    </source>
</evidence>
<dbReference type="EMBL" id="CP159290">
    <property type="protein sequence ID" value="XCH29971.1"/>
    <property type="molecule type" value="Genomic_DNA"/>
</dbReference>
<reference evidence="8" key="1">
    <citation type="submission" date="2024-06" db="EMBL/GenBank/DDBJ databases">
        <title>Complete genome sequence of the cellulolytic actinobacterium, Cellulosimicrobium ES-005.</title>
        <authorList>
            <person name="Matthews C.T."/>
            <person name="Underwood K.D."/>
            <person name="Ghanchi K.M."/>
            <person name="Fields S.D."/>
            <person name="Gardner S.G."/>
        </authorList>
    </citation>
    <scope>NUCLEOTIDE SEQUENCE</scope>
    <source>
        <strain evidence="8">ES-005</strain>
    </source>
</reference>
<keyword evidence="3 6" id="KW-0456">Lyase</keyword>
<evidence type="ECO:0000256" key="1">
    <source>
        <dbReference type="ARBA" id="ARBA00001933"/>
    </source>
</evidence>
<dbReference type="GO" id="GO:0004058">
    <property type="term" value="F:aromatic-L-amino-acid decarboxylase activity"/>
    <property type="evidence" value="ECO:0007669"/>
    <property type="project" value="UniProtKB-ARBA"/>
</dbReference>
<accession>A0AAU8G0S5</accession>
<dbReference type="Gene3D" id="3.40.640.10">
    <property type="entry name" value="Type I PLP-dependent aspartate aminotransferase-like (Major domain)"/>
    <property type="match status" value="1"/>
</dbReference>
<feature type="region of interest" description="Disordered" evidence="7">
    <location>
        <begin position="1"/>
        <end position="27"/>
    </location>
</feature>
<evidence type="ECO:0000256" key="5">
    <source>
        <dbReference type="PIRSR" id="PIRSR602129-50"/>
    </source>
</evidence>
<organism evidence="8">
    <name type="scientific">Cellulosimicrobium sp. ES-005</name>
    <dbReference type="NCBI Taxonomy" id="3163031"/>
    <lineage>
        <taxon>Bacteria</taxon>
        <taxon>Bacillati</taxon>
        <taxon>Actinomycetota</taxon>
        <taxon>Actinomycetes</taxon>
        <taxon>Micrococcales</taxon>
        <taxon>Promicromonosporaceae</taxon>
        <taxon>Cellulosimicrobium</taxon>
    </lineage>
</organism>
<comment type="similarity">
    <text evidence="4">Belongs to the group II decarboxylase family. Sphingosine-1-phosphate lyase subfamily.</text>
</comment>
<dbReference type="GO" id="GO:0008483">
    <property type="term" value="F:transaminase activity"/>
    <property type="evidence" value="ECO:0007669"/>
    <property type="project" value="UniProtKB-KW"/>
</dbReference>
<dbReference type="GO" id="GO:0019752">
    <property type="term" value="P:carboxylic acid metabolic process"/>
    <property type="evidence" value="ECO:0007669"/>
    <property type="project" value="InterPro"/>
</dbReference>
<feature type="modified residue" description="N6-(pyridoxal phosphate)lysine" evidence="5">
    <location>
        <position position="271"/>
    </location>
</feature>
<dbReference type="Gene3D" id="3.90.1150.10">
    <property type="entry name" value="Aspartate Aminotransferase, domain 1"/>
    <property type="match status" value="1"/>
</dbReference>
<dbReference type="InterPro" id="IPR015421">
    <property type="entry name" value="PyrdxlP-dep_Trfase_major"/>
</dbReference>
<evidence type="ECO:0000256" key="6">
    <source>
        <dbReference type="RuleBase" id="RU000382"/>
    </source>
</evidence>
<dbReference type="InterPro" id="IPR002129">
    <property type="entry name" value="PyrdxlP-dep_de-COase"/>
</dbReference>
<dbReference type="SUPFAM" id="SSF53383">
    <property type="entry name" value="PLP-dependent transferases"/>
    <property type="match status" value="1"/>
</dbReference>
<dbReference type="InterPro" id="IPR015422">
    <property type="entry name" value="PyrdxlP-dep_Trfase_small"/>
</dbReference>
<dbReference type="AlphaFoldDB" id="A0AAU8G0S5"/>
<keyword evidence="8" id="KW-0808">Transferase</keyword>
<comment type="cofactor">
    <cofactor evidence="1 5 6">
        <name>pyridoxal 5'-phosphate</name>
        <dbReference type="ChEBI" id="CHEBI:597326"/>
    </cofactor>
</comment>
<proteinExistence type="inferred from homology"/>
<dbReference type="InterPro" id="IPR050477">
    <property type="entry name" value="GrpII_AminoAcid_Decarb"/>
</dbReference>
<dbReference type="PANTHER" id="PTHR42735:SF6">
    <property type="entry name" value="SPHINGOSINE-1-PHOSPHATE LYASE 1"/>
    <property type="match status" value="1"/>
</dbReference>
<dbReference type="RefSeq" id="WP_353708043.1">
    <property type="nucleotide sequence ID" value="NZ_CP159290.1"/>
</dbReference>
<gene>
    <name evidence="8" type="ORF">ABRQ22_20840</name>
</gene>
<name>A0AAU8G0S5_9MICO</name>
<evidence type="ECO:0000256" key="4">
    <source>
        <dbReference type="ARBA" id="ARBA00038302"/>
    </source>
</evidence>
<dbReference type="PANTHER" id="PTHR42735">
    <property type="match status" value="1"/>
</dbReference>
<keyword evidence="8" id="KW-0032">Aminotransferase</keyword>
<dbReference type="GO" id="GO:0030170">
    <property type="term" value="F:pyridoxal phosphate binding"/>
    <property type="evidence" value="ECO:0007669"/>
    <property type="project" value="InterPro"/>
</dbReference>
<dbReference type="Pfam" id="PF00282">
    <property type="entry name" value="Pyridoxal_deC"/>
    <property type="match status" value="1"/>
</dbReference>
<evidence type="ECO:0000313" key="8">
    <source>
        <dbReference type="EMBL" id="XCH29971.1"/>
    </source>
</evidence>
<keyword evidence="2 5" id="KW-0663">Pyridoxal phosphate</keyword>
<dbReference type="InterPro" id="IPR015424">
    <property type="entry name" value="PyrdxlP-dep_Trfase"/>
</dbReference>
<sequence>MTTPPPTERTTDPSSEHSGGAPGDVPLRTDGILDRLAALRAADAPTHGGRVLSYVYDPGLAELDELAAAAARAVQPVNGLDPTTFTSVAVMESELVAFARAMLRGPAAGPDAVVGSVTSGGTESCLLAVKIARDAARAARPGVRPRVVAPVSVHAAFRKAAQYLDVDLTLVPVDPATGTLAAADLVAALDGGPDGDDVALVVVSAPSYPHGVVDPVAEVAAAAAARGVPVHVDACVGGWVLPFWEGAGGEQVPAFDFSVPGVTSISADVHKYGYAPKGTSVLLVRGRDRQRRQFFATTGWPGYPVVNPTTSGSRSAAPLAAAWAVSQALGTPGYTALTARCVRATRALRAAIEGIDGLRVVGHPTGPLVAVACDESVPAARQVDPHLWADAVRSLGWVLQPQPGLAQDDGTHLPHTTHLTVTPVTEAGVEGLVAALVQGADAVRGEPRPDVSAVLGALAGAFAPSVDAAAPEPAADAVWEALLAALAADGGERDGTARSVLPDRLAPLMAVMEVLPAAVAERALVEIVARVAEPPAGPAVP</sequence>
<protein>
    <submittedName>
        <fullName evidence="8">Aminotransferase class V-fold PLP-dependent enzyme</fullName>
    </submittedName>
</protein>